<sequence>MLKNKLNFLLPISFKKIFPYSKILSNKPIMYYYSLFFYNKFNFYLKYIADTIINNYKNKNIFIINFCVGCKKISKKINYRAKGRVNFFIKKHSIITIKFKYGKKN</sequence>
<accession>J7GT09</accession>
<keyword evidence="1" id="KW-0687">Ribonucleoprotein</keyword>
<gene>
    <name evidence="1" type="primary">rplV</name>
    <name evidence="1" type="ORF">A33U_0187</name>
</gene>
<keyword evidence="1" id="KW-0689">Ribosomal protein</keyword>
<organism evidence="1 2">
    <name type="scientific">Candidatus Carsonella ruddii CE isolate Thao2000</name>
    <dbReference type="NCBI Taxonomy" id="1202536"/>
    <lineage>
        <taxon>Bacteria</taxon>
        <taxon>Pseudomonadati</taxon>
        <taxon>Pseudomonadota</taxon>
        <taxon>Gammaproteobacteria</taxon>
        <taxon>Oceanospirillales</taxon>
        <taxon>Halomonadaceae</taxon>
        <taxon>Zymobacter group</taxon>
        <taxon>Candidatus Carsonella</taxon>
    </lineage>
</organism>
<reference evidence="1 2" key="1">
    <citation type="journal article" date="2012" name="Mol. Biol. Evol.">
        <title>Genome reduction and co-evolution between the primary and secondary bacterial symbionts of psyllids.</title>
        <authorList>
            <person name="Sloan D.B."/>
            <person name="Moran N.A."/>
        </authorList>
    </citation>
    <scope>NUCLEOTIDE SEQUENCE [LARGE SCALE GENOMIC DNA]</scope>
    <source>
        <strain evidence="1 2">CE</strain>
    </source>
</reference>
<dbReference type="GO" id="GO:0005840">
    <property type="term" value="C:ribosome"/>
    <property type="evidence" value="ECO:0007669"/>
    <property type="project" value="UniProtKB-KW"/>
</dbReference>
<dbReference type="KEGG" id="cru:A33U_0187"/>
<name>J7GT09_CARRU</name>
<dbReference type="SUPFAM" id="SSF54843">
    <property type="entry name" value="Ribosomal protein L22"/>
    <property type="match status" value="1"/>
</dbReference>
<protein>
    <submittedName>
        <fullName evidence="1">Putative ribosomal protein L22</fullName>
    </submittedName>
</protein>
<dbReference type="EMBL" id="CP003541">
    <property type="protein sequence ID" value="AFP83634.1"/>
    <property type="molecule type" value="Genomic_DNA"/>
</dbReference>
<dbReference type="InterPro" id="IPR036394">
    <property type="entry name" value="Ribosomal_uL22_sf"/>
</dbReference>
<dbReference type="STRING" id="1202536.A33U_0187"/>
<dbReference type="GO" id="GO:0003735">
    <property type="term" value="F:structural constituent of ribosome"/>
    <property type="evidence" value="ECO:0007669"/>
    <property type="project" value="InterPro"/>
</dbReference>
<dbReference type="OrthoDB" id="6183482at2"/>
<dbReference type="RefSeq" id="WP_014886935.1">
    <property type="nucleotide sequence ID" value="NC_018414.1"/>
</dbReference>
<dbReference type="HOGENOM" id="CLU_2245060_0_0_6"/>
<dbReference type="PATRIC" id="fig|1202536.3.peg.159"/>
<dbReference type="AlphaFoldDB" id="J7GT09"/>
<proteinExistence type="predicted"/>
<dbReference type="GO" id="GO:0006412">
    <property type="term" value="P:translation"/>
    <property type="evidence" value="ECO:0007669"/>
    <property type="project" value="InterPro"/>
</dbReference>
<dbReference type="Proteomes" id="UP000003932">
    <property type="component" value="Chromosome"/>
</dbReference>
<evidence type="ECO:0000313" key="2">
    <source>
        <dbReference type="Proteomes" id="UP000003932"/>
    </source>
</evidence>
<evidence type="ECO:0000313" key="1">
    <source>
        <dbReference type="EMBL" id="AFP83634.1"/>
    </source>
</evidence>